<sequence length="237" mass="27333">MKLKHCCSIIFFTVCLVNANAQNADKTSVGYLGNYENLPKIKFVQSNEAEYNQYKTVSEPITLKIKENKFNFTLPTKAKKVKFKKTNQEQNDFEGYDYLGYYPKLKMFAVTENSSSENLTFSSFGLVDSLTGHYYSVISIGDGAIEPPIPSLNSKYLVYYYNLAYKANSCFIGLLKVNIDDKPVDHFKETMSFETDRLAVEDIKWIDDKNFIVKTYIKEMKNDSMVKIFSYFKSTIE</sequence>
<proteinExistence type="predicted"/>
<keyword evidence="1" id="KW-0732">Signal</keyword>
<evidence type="ECO:0000313" key="2">
    <source>
        <dbReference type="EMBL" id="MFC4195609.1"/>
    </source>
</evidence>
<dbReference type="RefSeq" id="WP_378958913.1">
    <property type="nucleotide sequence ID" value="NZ_JBHRXC010000016.1"/>
</dbReference>
<dbReference type="EMBL" id="JBHSBY010000016">
    <property type="protein sequence ID" value="MFC4195609.1"/>
    <property type="molecule type" value="Genomic_DNA"/>
</dbReference>
<keyword evidence="3" id="KW-1185">Reference proteome</keyword>
<comment type="caution">
    <text evidence="2">The sequence shown here is derived from an EMBL/GenBank/DDBJ whole genome shotgun (WGS) entry which is preliminary data.</text>
</comment>
<feature type="chain" id="PRO_5046713134" evidence="1">
    <location>
        <begin position="24"/>
        <end position="237"/>
    </location>
</feature>
<organism evidence="2 3">
    <name type="scientific">Pedobacter jamesrossensis</name>
    <dbReference type="NCBI Taxonomy" id="1908238"/>
    <lineage>
        <taxon>Bacteria</taxon>
        <taxon>Pseudomonadati</taxon>
        <taxon>Bacteroidota</taxon>
        <taxon>Sphingobacteriia</taxon>
        <taxon>Sphingobacteriales</taxon>
        <taxon>Sphingobacteriaceae</taxon>
        <taxon>Pedobacter</taxon>
    </lineage>
</organism>
<reference evidence="3" key="1">
    <citation type="journal article" date="2019" name="Int. J. Syst. Evol. Microbiol.">
        <title>The Global Catalogue of Microorganisms (GCM) 10K type strain sequencing project: providing services to taxonomists for standard genome sequencing and annotation.</title>
        <authorList>
            <consortium name="The Broad Institute Genomics Platform"/>
            <consortium name="The Broad Institute Genome Sequencing Center for Infectious Disease"/>
            <person name="Wu L."/>
            <person name="Ma J."/>
        </authorList>
    </citation>
    <scope>NUCLEOTIDE SEQUENCE [LARGE SCALE GENOMIC DNA]</scope>
    <source>
        <strain evidence="3">CCM 8689</strain>
    </source>
</reference>
<evidence type="ECO:0000313" key="3">
    <source>
        <dbReference type="Proteomes" id="UP001595792"/>
    </source>
</evidence>
<name>A0ABV8NJ09_9SPHI</name>
<protein>
    <submittedName>
        <fullName evidence="2">Uncharacterized protein</fullName>
    </submittedName>
</protein>
<gene>
    <name evidence="2" type="ORF">ACFOUY_02720</name>
</gene>
<feature type="signal peptide" evidence="1">
    <location>
        <begin position="1"/>
        <end position="23"/>
    </location>
</feature>
<dbReference type="Proteomes" id="UP001595792">
    <property type="component" value="Unassembled WGS sequence"/>
</dbReference>
<accession>A0ABV8NJ09</accession>
<evidence type="ECO:0000256" key="1">
    <source>
        <dbReference type="SAM" id="SignalP"/>
    </source>
</evidence>